<keyword evidence="2" id="KW-1185">Reference proteome</keyword>
<dbReference type="Proteomes" id="UP000257109">
    <property type="component" value="Unassembled WGS sequence"/>
</dbReference>
<name>A0A371G3G6_MUCPR</name>
<feature type="non-terminal residue" evidence="1">
    <location>
        <position position="1"/>
    </location>
</feature>
<dbReference type="Gene3D" id="3.30.420.10">
    <property type="entry name" value="Ribonuclease H-like superfamily/Ribonuclease H"/>
    <property type="match status" value="1"/>
</dbReference>
<dbReference type="PANTHER" id="PTHR35046">
    <property type="entry name" value="ZINC KNUCKLE (CCHC-TYPE) FAMILY PROTEIN"/>
    <property type="match status" value="1"/>
</dbReference>
<dbReference type="GO" id="GO:0003676">
    <property type="term" value="F:nucleic acid binding"/>
    <property type="evidence" value="ECO:0007669"/>
    <property type="project" value="InterPro"/>
</dbReference>
<proteinExistence type="predicted"/>
<sequence length="222" mass="25885">MIKSFMLFSKPYRCGSAACCLKNLQIFKMGHFIPHHKSDDACYVTNFSVTSRKSYGVSLKLSFSFQLHTILKYMVRLRLQIEPHPKYLCSLKTWEEWLPHIEFAYNRVVNSTTSHALFELVYGFNPLTPFDLLPLLDVNFVLNYDGVSKARFVKGLHTKVCSHIERKVEQYAKKVNKGKVQKVFKKGDLVWVYLRNEIFPNLRKSKLLLRGNGPSKLFEKNK</sequence>
<dbReference type="InterPro" id="IPR036397">
    <property type="entry name" value="RNaseH_sf"/>
</dbReference>
<dbReference type="PANTHER" id="PTHR35046:SF9">
    <property type="entry name" value="RNA-DIRECTED DNA POLYMERASE"/>
    <property type="match status" value="1"/>
</dbReference>
<dbReference type="AlphaFoldDB" id="A0A371G3G6"/>
<accession>A0A371G3G6</accession>
<evidence type="ECO:0000313" key="2">
    <source>
        <dbReference type="Proteomes" id="UP000257109"/>
    </source>
</evidence>
<dbReference type="EMBL" id="QJKJ01006921">
    <property type="protein sequence ID" value="RDX84883.1"/>
    <property type="molecule type" value="Genomic_DNA"/>
</dbReference>
<protein>
    <submittedName>
        <fullName evidence="1">Uncharacterized protein</fullName>
    </submittedName>
</protein>
<dbReference type="OrthoDB" id="1935586at2759"/>
<reference evidence="1" key="1">
    <citation type="submission" date="2018-05" db="EMBL/GenBank/DDBJ databases">
        <title>Draft genome of Mucuna pruriens seed.</title>
        <authorList>
            <person name="Nnadi N.E."/>
            <person name="Vos R."/>
            <person name="Hasami M.H."/>
            <person name="Devisetty U.K."/>
            <person name="Aguiy J.C."/>
        </authorList>
    </citation>
    <scope>NUCLEOTIDE SEQUENCE [LARGE SCALE GENOMIC DNA]</scope>
    <source>
        <strain evidence="1">JCA_2017</strain>
    </source>
</reference>
<gene>
    <name evidence="1" type="ORF">CR513_34000</name>
</gene>
<organism evidence="1 2">
    <name type="scientific">Mucuna pruriens</name>
    <name type="common">Velvet bean</name>
    <name type="synonym">Dolichos pruriens</name>
    <dbReference type="NCBI Taxonomy" id="157652"/>
    <lineage>
        <taxon>Eukaryota</taxon>
        <taxon>Viridiplantae</taxon>
        <taxon>Streptophyta</taxon>
        <taxon>Embryophyta</taxon>
        <taxon>Tracheophyta</taxon>
        <taxon>Spermatophyta</taxon>
        <taxon>Magnoliopsida</taxon>
        <taxon>eudicotyledons</taxon>
        <taxon>Gunneridae</taxon>
        <taxon>Pentapetalae</taxon>
        <taxon>rosids</taxon>
        <taxon>fabids</taxon>
        <taxon>Fabales</taxon>
        <taxon>Fabaceae</taxon>
        <taxon>Papilionoideae</taxon>
        <taxon>50 kb inversion clade</taxon>
        <taxon>NPAAA clade</taxon>
        <taxon>indigoferoid/millettioid clade</taxon>
        <taxon>Phaseoleae</taxon>
        <taxon>Mucuna</taxon>
    </lineage>
</organism>
<evidence type="ECO:0000313" key="1">
    <source>
        <dbReference type="EMBL" id="RDX84883.1"/>
    </source>
</evidence>
<comment type="caution">
    <text evidence="1">The sequence shown here is derived from an EMBL/GenBank/DDBJ whole genome shotgun (WGS) entry which is preliminary data.</text>
</comment>